<organism evidence="1">
    <name type="scientific">Sesamum latifolium</name>
    <dbReference type="NCBI Taxonomy" id="2727402"/>
    <lineage>
        <taxon>Eukaryota</taxon>
        <taxon>Viridiplantae</taxon>
        <taxon>Streptophyta</taxon>
        <taxon>Embryophyta</taxon>
        <taxon>Tracheophyta</taxon>
        <taxon>Spermatophyta</taxon>
        <taxon>Magnoliopsida</taxon>
        <taxon>eudicotyledons</taxon>
        <taxon>Gunneridae</taxon>
        <taxon>Pentapetalae</taxon>
        <taxon>asterids</taxon>
        <taxon>lamiids</taxon>
        <taxon>Lamiales</taxon>
        <taxon>Pedaliaceae</taxon>
        <taxon>Sesamum</taxon>
    </lineage>
</organism>
<dbReference type="EMBL" id="JACGWN010000001">
    <property type="protein sequence ID" value="KAL0463208.1"/>
    <property type="molecule type" value="Genomic_DNA"/>
</dbReference>
<comment type="caution">
    <text evidence="1">The sequence shown here is derived from an EMBL/GenBank/DDBJ whole genome shotgun (WGS) entry which is preliminary data.</text>
</comment>
<sequence length="118" mass="13514">MVQGLFGCLGWWEGSAADSRVLRDAIHRPNGLRVPSGILRSQSFHPIDVQNMIIMACCLLDNFIRNEMPDDPFAHKNPTMAENDSERNNDFICTIDSSSTWNAWRDELATSMYNEWLH</sequence>
<evidence type="ECO:0000313" key="1">
    <source>
        <dbReference type="EMBL" id="KAL0463208.1"/>
    </source>
</evidence>
<accession>A0AAW2YBW9</accession>
<dbReference type="AlphaFoldDB" id="A0AAW2YBW9"/>
<reference evidence="1" key="2">
    <citation type="journal article" date="2024" name="Plant">
        <title>Genomic evolution and insights into agronomic trait innovations of Sesamum species.</title>
        <authorList>
            <person name="Miao H."/>
            <person name="Wang L."/>
            <person name="Qu L."/>
            <person name="Liu H."/>
            <person name="Sun Y."/>
            <person name="Le M."/>
            <person name="Wang Q."/>
            <person name="Wei S."/>
            <person name="Zheng Y."/>
            <person name="Lin W."/>
            <person name="Duan Y."/>
            <person name="Cao H."/>
            <person name="Xiong S."/>
            <person name="Wang X."/>
            <person name="Wei L."/>
            <person name="Li C."/>
            <person name="Ma Q."/>
            <person name="Ju M."/>
            <person name="Zhao R."/>
            <person name="Li G."/>
            <person name="Mu C."/>
            <person name="Tian Q."/>
            <person name="Mei H."/>
            <person name="Zhang T."/>
            <person name="Gao T."/>
            <person name="Zhang H."/>
        </authorList>
    </citation>
    <scope>NUCLEOTIDE SEQUENCE</scope>
    <source>
        <strain evidence="1">KEN1</strain>
    </source>
</reference>
<gene>
    <name evidence="1" type="ORF">Slati_0208400</name>
</gene>
<name>A0AAW2YBW9_9LAMI</name>
<reference evidence="1" key="1">
    <citation type="submission" date="2020-06" db="EMBL/GenBank/DDBJ databases">
        <authorList>
            <person name="Li T."/>
            <person name="Hu X."/>
            <person name="Zhang T."/>
            <person name="Song X."/>
            <person name="Zhang H."/>
            <person name="Dai N."/>
            <person name="Sheng W."/>
            <person name="Hou X."/>
            <person name="Wei L."/>
        </authorList>
    </citation>
    <scope>NUCLEOTIDE SEQUENCE</scope>
    <source>
        <strain evidence="1">KEN1</strain>
        <tissue evidence="1">Leaf</tissue>
    </source>
</reference>
<proteinExistence type="predicted"/>
<protein>
    <submittedName>
        <fullName evidence="1">Uncharacterized protein</fullName>
    </submittedName>
</protein>